<name>A0A6M0H2T6_9CLOT</name>
<dbReference type="Proteomes" id="UP000481872">
    <property type="component" value="Unassembled WGS sequence"/>
</dbReference>
<dbReference type="InterPro" id="IPR003594">
    <property type="entry name" value="HATPase_dom"/>
</dbReference>
<dbReference type="SMART" id="SM00388">
    <property type="entry name" value="HisKA"/>
    <property type="match status" value="1"/>
</dbReference>
<dbReference type="AlphaFoldDB" id="A0A6M0H2T6"/>
<dbReference type="RefSeq" id="WP_199869600.1">
    <property type="nucleotide sequence ID" value="NZ_JAAGPU010000009.1"/>
</dbReference>
<evidence type="ECO:0000256" key="3">
    <source>
        <dbReference type="ARBA" id="ARBA00012438"/>
    </source>
</evidence>
<keyword evidence="8 14" id="KW-0418">Kinase</keyword>
<comment type="caution">
    <text evidence="14">The sequence shown here is derived from an EMBL/GenBank/DDBJ whole genome shotgun (WGS) entry which is preliminary data.</text>
</comment>
<evidence type="ECO:0000256" key="4">
    <source>
        <dbReference type="ARBA" id="ARBA00022475"/>
    </source>
</evidence>
<evidence type="ECO:0000256" key="6">
    <source>
        <dbReference type="ARBA" id="ARBA00022679"/>
    </source>
</evidence>
<dbReference type="InterPro" id="IPR011110">
    <property type="entry name" value="Reg_prop"/>
</dbReference>
<protein>
    <recommendedName>
        <fullName evidence="3">histidine kinase</fullName>
        <ecNumber evidence="3">2.7.13.3</ecNumber>
    </recommendedName>
</protein>
<evidence type="ECO:0000256" key="9">
    <source>
        <dbReference type="ARBA" id="ARBA00022840"/>
    </source>
</evidence>
<sequence length="1072" mass="122993">MKCYNLKKNECYIKFLIISILFYTYLTSDALAIGNQLNFERITNEDGLSQNTIRSVIQDKKGYMWIGTNEGLNIYDGNKFEIVKYNKFKDKGLSSSNILCITQDNKENIWIGTKNGLNRFDTKTNKVQIYKSNDCDENSISNNSIRVLMVDSKNRLWVGTEYGLNIYNYDEDNFLRLCKSNSDIKLTDNRITAIEEDNKGNIWVGTKDGLNCINKDLSNIDTYFQGGNSYNLTDNSITSLCVENDNLWVGTLKGGINKLNLKTKENIIYNNEKKEVLSNTITKLKIVNCNEENKMFIGTHNGLNIYDLKTEKIIECKNSTCDLKSLSSNVVIDIYQDRTGLIWIGTADGINLYNSKSFFKQYKKTGDENSISSNIISGIYEDNDELLWVGTRDNGINCIDRKNRNQVIYKEDKNEYVWSVVGNENDEIYWNTSHYIKKFDKSNGTSTTLDLPIFSPRILYFDKEGYLWIGGRNELIAISPDGEVIDYKFILESTIGKLDKVILTIHQDKNGEIWFGGNIGLVRYNKETNKIKNYYYEENTCDGLISNRISCINSDSKGTILIGSDYGINMLDPKTEKFTQGDESSGLPSNYVYGILVDEKDNPWISTNQGICKLEIDNQSIIIFDIFDGLQGKEFNLLSYFKNKNGEMFFGGNNGFNVFSPSKFKEEDISTNVVIKDISINDKEIVDYEDLSLKHYENSFSINFFLPDYRNLGNRAFLYRLKGLDKEWNFGLNLNNISYTQIPPGDYTFEICSQNCIGQWSSPKKVNINIQTPPWRTPFAYLIYIIIVSMIILFLWNEFKVLESLVKQKTSELNKELHENENLYKKIIKQEKNKNNYFVNLSHELRTPLNVILSSLQLIDKLNEEKSCIPKEKIVYYVKVMNKNSNRLLKLINNIIDTSKIESGTYEVKFENVDIVYLVEEVALSMKDLIENKGIELIIDPEMEEKMIECAPVEIERCIINLIGNAVKFTDKGGKIEVKLFDLGQQVKISVKDTGIGIDCKYHDVIFNRFSQAYKKSTEEYGGSGLGLTVTRQLILLHEGDIELISKVGEGSEFVITLPVYRNTHVESLNYS</sequence>
<dbReference type="InterPro" id="IPR036890">
    <property type="entry name" value="HATPase_C_sf"/>
</dbReference>
<dbReference type="Pfam" id="PF07495">
    <property type="entry name" value="Y_Y_Y"/>
    <property type="match status" value="1"/>
</dbReference>
<dbReference type="Pfam" id="PF07494">
    <property type="entry name" value="Reg_prop"/>
    <property type="match status" value="6"/>
</dbReference>
<dbReference type="InterPro" id="IPR011123">
    <property type="entry name" value="Y_Y_Y"/>
</dbReference>
<dbReference type="Gene3D" id="2.60.40.10">
    <property type="entry name" value="Immunoglobulins"/>
    <property type="match status" value="1"/>
</dbReference>
<dbReference type="PROSITE" id="PS50109">
    <property type="entry name" value="HIS_KIN"/>
    <property type="match status" value="1"/>
</dbReference>
<evidence type="ECO:0000259" key="13">
    <source>
        <dbReference type="PROSITE" id="PS50109"/>
    </source>
</evidence>
<dbReference type="InterPro" id="IPR004358">
    <property type="entry name" value="Sig_transdc_His_kin-like_C"/>
</dbReference>
<dbReference type="PANTHER" id="PTHR43547">
    <property type="entry name" value="TWO-COMPONENT HISTIDINE KINASE"/>
    <property type="match status" value="1"/>
</dbReference>
<dbReference type="SUPFAM" id="SSF55874">
    <property type="entry name" value="ATPase domain of HSP90 chaperone/DNA topoisomerase II/histidine kinase"/>
    <property type="match status" value="1"/>
</dbReference>
<dbReference type="PANTHER" id="PTHR43547:SF2">
    <property type="entry name" value="HYBRID SIGNAL TRANSDUCTION HISTIDINE KINASE C"/>
    <property type="match status" value="1"/>
</dbReference>
<dbReference type="InterPro" id="IPR005467">
    <property type="entry name" value="His_kinase_dom"/>
</dbReference>
<evidence type="ECO:0000256" key="2">
    <source>
        <dbReference type="ARBA" id="ARBA00004236"/>
    </source>
</evidence>
<feature type="domain" description="Histidine kinase" evidence="13">
    <location>
        <begin position="840"/>
        <end position="1062"/>
    </location>
</feature>
<comment type="catalytic activity">
    <reaction evidence="1">
        <text>ATP + protein L-histidine = ADP + protein N-phospho-L-histidine.</text>
        <dbReference type="EC" id="2.7.13.3"/>
    </reaction>
</comment>
<dbReference type="Gene3D" id="1.10.287.130">
    <property type="match status" value="1"/>
</dbReference>
<accession>A0A6M0H2T6</accession>
<keyword evidence="11 12" id="KW-0472">Membrane</keyword>
<keyword evidence="15" id="KW-1185">Reference proteome</keyword>
<dbReference type="GO" id="GO:0005886">
    <property type="term" value="C:plasma membrane"/>
    <property type="evidence" value="ECO:0007669"/>
    <property type="project" value="UniProtKB-SubCell"/>
</dbReference>
<dbReference type="InterPro" id="IPR003661">
    <property type="entry name" value="HisK_dim/P_dom"/>
</dbReference>
<dbReference type="Gene3D" id="2.130.10.10">
    <property type="entry name" value="YVTN repeat-like/Quinoprotein amine dehydrogenase"/>
    <property type="match status" value="2"/>
</dbReference>
<evidence type="ECO:0000256" key="8">
    <source>
        <dbReference type="ARBA" id="ARBA00022777"/>
    </source>
</evidence>
<evidence type="ECO:0000256" key="12">
    <source>
        <dbReference type="SAM" id="Phobius"/>
    </source>
</evidence>
<organism evidence="14 15">
    <name type="scientific">Clostridium senegalense</name>
    <dbReference type="NCBI Taxonomy" id="1465809"/>
    <lineage>
        <taxon>Bacteria</taxon>
        <taxon>Bacillati</taxon>
        <taxon>Bacillota</taxon>
        <taxon>Clostridia</taxon>
        <taxon>Eubacteriales</taxon>
        <taxon>Clostridiaceae</taxon>
        <taxon>Clostridium</taxon>
    </lineage>
</organism>
<keyword evidence="4" id="KW-1003">Cell membrane</keyword>
<evidence type="ECO:0000256" key="11">
    <source>
        <dbReference type="ARBA" id="ARBA00023136"/>
    </source>
</evidence>
<feature type="transmembrane region" description="Helical" evidence="12">
    <location>
        <begin position="779"/>
        <end position="799"/>
    </location>
</feature>
<dbReference type="Pfam" id="PF02518">
    <property type="entry name" value="HATPase_c"/>
    <property type="match status" value="1"/>
</dbReference>
<dbReference type="FunFam" id="3.30.565.10:FF:000023">
    <property type="entry name" value="PAS domain-containing sensor histidine kinase"/>
    <property type="match status" value="1"/>
</dbReference>
<dbReference type="Pfam" id="PF00512">
    <property type="entry name" value="HisKA"/>
    <property type="match status" value="1"/>
</dbReference>
<dbReference type="Gene3D" id="3.30.565.10">
    <property type="entry name" value="Histidine kinase-like ATPase, C-terminal domain"/>
    <property type="match status" value="1"/>
</dbReference>
<evidence type="ECO:0000313" key="14">
    <source>
        <dbReference type="EMBL" id="NEU04538.1"/>
    </source>
</evidence>
<dbReference type="InterPro" id="IPR015943">
    <property type="entry name" value="WD40/YVTN_repeat-like_dom_sf"/>
</dbReference>
<dbReference type="EC" id="2.7.13.3" evidence="3"/>
<comment type="subcellular location">
    <subcellularLocation>
        <location evidence="2">Cell membrane</location>
    </subcellularLocation>
</comment>
<reference evidence="14 15" key="1">
    <citation type="submission" date="2020-02" db="EMBL/GenBank/DDBJ databases">
        <title>Genome assembly of a novel Clostridium senegalense strain.</title>
        <authorList>
            <person name="Gupta T.B."/>
            <person name="Jauregui R."/>
            <person name="Maclean P."/>
            <person name="Nawarathana A."/>
            <person name="Brightwell G."/>
        </authorList>
    </citation>
    <scope>NUCLEOTIDE SEQUENCE [LARGE SCALE GENOMIC DNA]</scope>
    <source>
        <strain evidence="14 15">AGRFS4</strain>
    </source>
</reference>
<proteinExistence type="predicted"/>
<dbReference type="GO" id="GO:0005524">
    <property type="term" value="F:ATP binding"/>
    <property type="evidence" value="ECO:0007669"/>
    <property type="project" value="UniProtKB-KW"/>
</dbReference>
<feature type="transmembrane region" description="Helical" evidence="12">
    <location>
        <begin position="12"/>
        <end position="33"/>
    </location>
</feature>
<dbReference type="EMBL" id="JAAGPU010000009">
    <property type="protein sequence ID" value="NEU04538.1"/>
    <property type="molecule type" value="Genomic_DNA"/>
</dbReference>
<dbReference type="InterPro" id="IPR013783">
    <property type="entry name" value="Ig-like_fold"/>
</dbReference>
<keyword evidence="12" id="KW-0812">Transmembrane</keyword>
<keyword evidence="5" id="KW-0597">Phosphoprotein</keyword>
<dbReference type="CDD" id="cd00082">
    <property type="entry name" value="HisKA"/>
    <property type="match status" value="1"/>
</dbReference>
<dbReference type="InterPro" id="IPR036097">
    <property type="entry name" value="HisK_dim/P_sf"/>
</dbReference>
<dbReference type="SMART" id="SM00387">
    <property type="entry name" value="HATPase_c"/>
    <property type="match status" value="1"/>
</dbReference>
<evidence type="ECO:0000256" key="5">
    <source>
        <dbReference type="ARBA" id="ARBA00022553"/>
    </source>
</evidence>
<dbReference type="GO" id="GO:0000155">
    <property type="term" value="F:phosphorelay sensor kinase activity"/>
    <property type="evidence" value="ECO:0007669"/>
    <property type="project" value="InterPro"/>
</dbReference>
<gene>
    <name evidence="14" type="ORF">G3M99_06615</name>
</gene>
<keyword evidence="9" id="KW-0067">ATP-binding</keyword>
<keyword evidence="10" id="KW-0902">Two-component regulatory system</keyword>
<keyword evidence="6" id="KW-0808">Transferase</keyword>
<evidence type="ECO:0000313" key="15">
    <source>
        <dbReference type="Proteomes" id="UP000481872"/>
    </source>
</evidence>
<keyword evidence="7" id="KW-0547">Nucleotide-binding</keyword>
<evidence type="ECO:0000256" key="10">
    <source>
        <dbReference type="ARBA" id="ARBA00023012"/>
    </source>
</evidence>
<evidence type="ECO:0000256" key="7">
    <source>
        <dbReference type="ARBA" id="ARBA00022741"/>
    </source>
</evidence>
<dbReference type="PRINTS" id="PR00344">
    <property type="entry name" value="BCTRLSENSOR"/>
</dbReference>
<dbReference type="SUPFAM" id="SSF47384">
    <property type="entry name" value="Homodimeric domain of signal transducing histidine kinase"/>
    <property type="match status" value="1"/>
</dbReference>
<dbReference type="SUPFAM" id="SSF63829">
    <property type="entry name" value="Calcium-dependent phosphotriesterase"/>
    <property type="match status" value="3"/>
</dbReference>
<evidence type="ECO:0000256" key="1">
    <source>
        <dbReference type="ARBA" id="ARBA00000085"/>
    </source>
</evidence>
<keyword evidence="12" id="KW-1133">Transmembrane helix</keyword>